<keyword evidence="1" id="KW-0521">NADP</keyword>
<evidence type="ECO:0000313" key="3">
    <source>
        <dbReference type="EMBL" id="GIJ43131.1"/>
    </source>
</evidence>
<name>A0A8J3YFN8_9ACTN</name>
<gene>
    <name evidence="3" type="ORF">Val02_00170</name>
</gene>
<dbReference type="Proteomes" id="UP000619260">
    <property type="component" value="Unassembled WGS sequence"/>
</dbReference>
<keyword evidence="4" id="KW-1185">Reference proteome</keyword>
<dbReference type="SUPFAM" id="SSF51735">
    <property type="entry name" value="NAD(P)-binding Rossmann-fold domains"/>
    <property type="match status" value="1"/>
</dbReference>
<dbReference type="PANTHER" id="PTHR42748">
    <property type="entry name" value="NITROGEN METABOLITE REPRESSION PROTEIN NMRA FAMILY MEMBER"/>
    <property type="match status" value="1"/>
</dbReference>
<evidence type="ECO:0000256" key="1">
    <source>
        <dbReference type="ARBA" id="ARBA00022857"/>
    </source>
</evidence>
<dbReference type="EMBL" id="BOPF01000001">
    <property type="protein sequence ID" value="GIJ43131.1"/>
    <property type="molecule type" value="Genomic_DNA"/>
</dbReference>
<accession>A0A8J3YFN8</accession>
<dbReference type="Pfam" id="PF13460">
    <property type="entry name" value="NAD_binding_10"/>
    <property type="match status" value="1"/>
</dbReference>
<feature type="domain" description="NAD(P)-binding" evidence="2">
    <location>
        <begin position="7"/>
        <end position="173"/>
    </location>
</feature>
<sequence length="249" mass="25486">MKVVVIGGTGLIGTRLGERLRAAGHEVIAAAPSTGVDTVAGTGVKEALTGADVVVDVSNSPSFAPADVLAFFSRSTANLLAAEAEAGVRHHVALSIVGADRVSDSGYLAAKVAQEELIRDGGVPYTIVRATQFFEFLVGIADAGTVDGVAHLTSAPFQPVAADDVADTLATIVSGEPANATLDLAGPDRRPLVDLVRTVLEVRGDTREVVSDDTARYFGALLGPESVVPTGEARIGTVRLADWLTTSGG</sequence>
<dbReference type="AlphaFoldDB" id="A0A8J3YFN8"/>
<protein>
    <submittedName>
        <fullName evidence="3">NmrA family transcriptional regulator</fullName>
    </submittedName>
</protein>
<dbReference type="Gene3D" id="3.40.50.720">
    <property type="entry name" value="NAD(P)-binding Rossmann-like Domain"/>
    <property type="match status" value="1"/>
</dbReference>
<comment type="caution">
    <text evidence="3">The sequence shown here is derived from an EMBL/GenBank/DDBJ whole genome shotgun (WGS) entry which is preliminary data.</text>
</comment>
<dbReference type="RefSeq" id="WP_203896738.1">
    <property type="nucleotide sequence ID" value="NZ_BOPF01000001.1"/>
</dbReference>
<dbReference type="InterPro" id="IPR016040">
    <property type="entry name" value="NAD(P)-bd_dom"/>
</dbReference>
<reference evidence="3" key="1">
    <citation type="submission" date="2021-01" db="EMBL/GenBank/DDBJ databases">
        <title>Whole genome shotgun sequence of Virgisporangium aliadipatigenens NBRC 105644.</title>
        <authorList>
            <person name="Komaki H."/>
            <person name="Tamura T."/>
        </authorList>
    </citation>
    <scope>NUCLEOTIDE SEQUENCE</scope>
    <source>
        <strain evidence="3">NBRC 105644</strain>
    </source>
</reference>
<dbReference type="InterPro" id="IPR051164">
    <property type="entry name" value="NmrA-like_oxidored"/>
</dbReference>
<dbReference type="PANTHER" id="PTHR42748:SF3">
    <property type="entry name" value="BLL4366 PROTEIN"/>
    <property type="match status" value="1"/>
</dbReference>
<organism evidence="3 4">
    <name type="scientific">Virgisporangium aliadipatigenens</name>
    <dbReference type="NCBI Taxonomy" id="741659"/>
    <lineage>
        <taxon>Bacteria</taxon>
        <taxon>Bacillati</taxon>
        <taxon>Actinomycetota</taxon>
        <taxon>Actinomycetes</taxon>
        <taxon>Micromonosporales</taxon>
        <taxon>Micromonosporaceae</taxon>
        <taxon>Virgisporangium</taxon>
    </lineage>
</organism>
<proteinExistence type="predicted"/>
<evidence type="ECO:0000313" key="4">
    <source>
        <dbReference type="Proteomes" id="UP000619260"/>
    </source>
</evidence>
<evidence type="ECO:0000259" key="2">
    <source>
        <dbReference type="Pfam" id="PF13460"/>
    </source>
</evidence>
<dbReference type="InterPro" id="IPR036291">
    <property type="entry name" value="NAD(P)-bd_dom_sf"/>
</dbReference>